<protein>
    <submittedName>
        <fullName evidence="1">Rhamnosyltransferase</fullName>
    </submittedName>
</protein>
<dbReference type="AlphaFoldDB" id="A0A7M1XIG9"/>
<keyword evidence="1" id="KW-0808">Transferase</keyword>
<dbReference type="SUPFAM" id="SSF53448">
    <property type="entry name" value="Nucleotide-diphospho-sugar transferases"/>
    <property type="match status" value="1"/>
</dbReference>
<gene>
    <name evidence="1" type="ORF">DYE49_02340</name>
</gene>
<dbReference type="Proteomes" id="UP000593591">
    <property type="component" value="Chromosome"/>
</dbReference>
<dbReference type="EMBL" id="CP031517">
    <property type="protein sequence ID" value="QOS39356.1"/>
    <property type="molecule type" value="Genomic_DNA"/>
</dbReference>
<sequence>MTKVQVLVFLYNGKKYITDIEKEFHNQVTTNCEVKLKYILTDTSDGSKEELEKIHADYALVKKEEFSHSLTREKYILESDADICILLTQDARLVNNDVYQTLVDAMVGDVEYAYLRQVNTNRSVERYTRMFNYPKESRIKTKDDISKLGLNTFFASDACAAVDVHYFREISGYGKDLPTNEDMYLAYLVIMNGKAVKYCAETYVVHTHKFTLKQVRQRYYLFGQFFGLNKEFDAYSSNEAGLKLAFKVVCRMLLEFNIPALIMFIPNMLARLKGKKEGFNSIRNKKEENL</sequence>
<dbReference type="KEGG" id="trc:DYE49_02340"/>
<organism evidence="1 2">
    <name type="scientific">Treponema rectale</name>
    <dbReference type="NCBI Taxonomy" id="744512"/>
    <lineage>
        <taxon>Bacteria</taxon>
        <taxon>Pseudomonadati</taxon>
        <taxon>Spirochaetota</taxon>
        <taxon>Spirochaetia</taxon>
        <taxon>Spirochaetales</taxon>
        <taxon>Treponemataceae</taxon>
        <taxon>Treponema</taxon>
    </lineage>
</organism>
<dbReference type="GO" id="GO:0016740">
    <property type="term" value="F:transferase activity"/>
    <property type="evidence" value="ECO:0007669"/>
    <property type="project" value="UniProtKB-KW"/>
</dbReference>
<accession>A0A7M1XIG9</accession>
<dbReference type="InterPro" id="IPR029044">
    <property type="entry name" value="Nucleotide-diphossugar_trans"/>
</dbReference>
<reference evidence="1 2" key="1">
    <citation type="submission" date="2018-08" db="EMBL/GenBank/DDBJ databases">
        <title>The first complete genome of Treponema rectale (CHPAT), a commensal spirochete of the bovine rectum.</title>
        <authorList>
            <person name="Staton G.J."/>
            <person name="Clegg S.R."/>
            <person name="Carter S.D."/>
            <person name="Radford A.D."/>
            <person name="Darby A."/>
            <person name="Hall N."/>
            <person name="Birtles R.J."/>
            <person name="Evans N.J."/>
        </authorList>
    </citation>
    <scope>NUCLEOTIDE SEQUENCE [LARGE SCALE GENOMIC DNA]</scope>
    <source>
        <strain evidence="1 2">CHPA</strain>
    </source>
</reference>
<evidence type="ECO:0000313" key="2">
    <source>
        <dbReference type="Proteomes" id="UP000593591"/>
    </source>
</evidence>
<proteinExistence type="predicted"/>
<evidence type="ECO:0000313" key="1">
    <source>
        <dbReference type="EMBL" id="QOS39356.1"/>
    </source>
</evidence>
<name>A0A7M1XIG9_9SPIR</name>
<dbReference type="Gene3D" id="3.90.550.10">
    <property type="entry name" value="Spore Coat Polysaccharide Biosynthesis Protein SpsA, Chain A"/>
    <property type="match status" value="1"/>
</dbReference>